<feature type="transmembrane region" description="Helical" evidence="10">
    <location>
        <begin position="51"/>
        <end position="71"/>
    </location>
</feature>
<organism evidence="12 13">
    <name type="scientific">Saccoglossus kowalevskii</name>
    <name type="common">Acorn worm</name>
    <dbReference type="NCBI Taxonomy" id="10224"/>
    <lineage>
        <taxon>Eukaryota</taxon>
        <taxon>Metazoa</taxon>
        <taxon>Hemichordata</taxon>
        <taxon>Enteropneusta</taxon>
        <taxon>Harrimaniidae</taxon>
        <taxon>Saccoglossus</taxon>
    </lineage>
</organism>
<dbReference type="InterPro" id="IPR003280">
    <property type="entry name" value="2pore_dom_K_chnl"/>
</dbReference>
<keyword evidence="12" id="KW-1185">Reference proteome</keyword>
<dbReference type="GeneID" id="100372713"/>
<proteinExistence type="inferred from homology"/>
<evidence type="ECO:0000256" key="3">
    <source>
        <dbReference type="ARBA" id="ARBA00022692"/>
    </source>
</evidence>
<feature type="transmembrane region" description="Helical" evidence="10">
    <location>
        <begin position="184"/>
        <end position="206"/>
    </location>
</feature>
<evidence type="ECO:0000256" key="5">
    <source>
        <dbReference type="ARBA" id="ARBA00023065"/>
    </source>
</evidence>
<protein>
    <submittedName>
        <fullName evidence="13">Potassium channel subfamily K member 18-like</fullName>
    </submittedName>
</protein>
<dbReference type="Pfam" id="PF07885">
    <property type="entry name" value="Ion_trans_2"/>
    <property type="match status" value="2"/>
</dbReference>
<feature type="domain" description="Potassium channel" evidence="11">
    <location>
        <begin position="310"/>
        <end position="377"/>
    </location>
</feature>
<name>A0ABM0GKS2_SACKO</name>
<dbReference type="PRINTS" id="PR01333">
    <property type="entry name" value="2POREKCHANEL"/>
</dbReference>
<feature type="transmembrane region" description="Helical" evidence="10">
    <location>
        <begin position="354"/>
        <end position="378"/>
    </location>
</feature>
<feature type="transmembrane region" description="Helical" evidence="10">
    <location>
        <begin position="160"/>
        <end position="177"/>
    </location>
</feature>
<dbReference type="PANTHER" id="PTHR11003">
    <property type="entry name" value="POTASSIUM CHANNEL, SUBFAMILY K"/>
    <property type="match status" value="1"/>
</dbReference>
<feature type="transmembrane region" description="Helical" evidence="10">
    <location>
        <begin position="331"/>
        <end position="348"/>
    </location>
</feature>
<reference evidence="13" key="1">
    <citation type="submission" date="2025-08" db="UniProtKB">
        <authorList>
            <consortium name="RefSeq"/>
        </authorList>
    </citation>
    <scope>IDENTIFICATION</scope>
    <source>
        <tissue evidence="13">Testes</tissue>
    </source>
</reference>
<evidence type="ECO:0000256" key="1">
    <source>
        <dbReference type="ARBA" id="ARBA00004141"/>
    </source>
</evidence>
<dbReference type="PANTHER" id="PTHR11003:SF345">
    <property type="entry name" value="TWIK FAMILY OF POTASSIUM CHANNELS PROTEIN 18"/>
    <property type="match status" value="1"/>
</dbReference>
<evidence type="ECO:0000256" key="6">
    <source>
        <dbReference type="ARBA" id="ARBA00023136"/>
    </source>
</evidence>
<feature type="domain" description="Potassium channel" evidence="11">
    <location>
        <begin position="159"/>
        <end position="212"/>
    </location>
</feature>
<evidence type="ECO:0000256" key="2">
    <source>
        <dbReference type="ARBA" id="ARBA00022448"/>
    </source>
</evidence>
<keyword evidence="4 10" id="KW-1133">Transmembrane helix</keyword>
<keyword evidence="6 10" id="KW-0472">Membrane</keyword>
<dbReference type="RefSeq" id="XP_002732072.1">
    <property type="nucleotide sequence ID" value="XM_002732026.2"/>
</dbReference>
<feature type="region of interest" description="Disordered" evidence="9">
    <location>
        <begin position="241"/>
        <end position="261"/>
    </location>
</feature>
<feature type="region of interest" description="Disordered" evidence="9">
    <location>
        <begin position="1"/>
        <end position="24"/>
    </location>
</feature>
<evidence type="ECO:0000313" key="13">
    <source>
        <dbReference type="RefSeq" id="XP_002732072.1"/>
    </source>
</evidence>
<dbReference type="Gene3D" id="1.10.287.70">
    <property type="match status" value="1"/>
</dbReference>
<evidence type="ECO:0000256" key="9">
    <source>
        <dbReference type="SAM" id="MobiDB-lite"/>
    </source>
</evidence>
<evidence type="ECO:0000313" key="12">
    <source>
        <dbReference type="Proteomes" id="UP000694865"/>
    </source>
</evidence>
<comment type="subcellular location">
    <subcellularLocation>
        <location evidence="1">Membrane</location>
        <topology evidence="1">Multi-pass membrane protein</topology>
    </subcellularLocation>
</comment>
<evidence type="ECO:0000259" key="11">
    <source>
        <dbReference type="Pfam" id="PF07885"/>
    </source>
</evidence>
<dbReference type="SUPFAM" id="SSF81324">
    <property type="entry name" value="Voltage-gated potassium channels"/>
    <property type="match status" value="2"/>
</dbReference>
<dbReference type="InterPro" id="IPR013099">
    <property type="entry name" value="K_chnl_dom"/>
</dbReference>
<evidence type="ECO:0000256" key="10">
    <source>
        <dbReference type="SAM" id="Phobius"/>
    </source>
</evidence>
<dbReference type="Proteomes" id="UP000694865">
    <property type="component" value="Unplaced"/>
</dbReference>
<accession>A0ABM0GKS2</accession>
<keyword evidence="7 8" id="KW-0407">Ion channel</keyword>
<feature type="compositionally biased region" description="Polar residues" evidence="9">
    <location>
        <begin position="242"/>
        <end position="251"/>
    </location>
</feature>
<gene>
    <name evidence="13" type="primary">LOC100372713</name>
</gene>
<keyword evidence="3 8" id="KW-0812">Transmembrane</keyword>
<evidence type="ECO:0000256" key="4">
    <source>
        <dbReference type="ARBA" id="ARBA00022989"/>
    </source>
</evidence>
<keyword evidence="5 8" id="KW-0406">Ion transport</keyword>
<evidence type="ECO:0000256" key="7">
    <source>
        <dbReference type="ARBA" id="ARBA00023303"/>
    </source>
</evidence>
<evidence type="ECO:0000256" key="8">
    <source>
        <dbReference type="RuleBase" id="RU003857"/>
    </source>
</evidence>
<sequence length="405" mass="45167">METHEPAGDSSGPGPVPGPEEFNTNVVNTQQPVEERSSGTPRCAVPTCQPFMLSWIVIVGYVMIGGLIFQLTETMTATIPVPNSDTANNSSESDITTSPGAIRQQLIDSMRDLWESGSDNWTKVATDFVFDYDRNIKLAELVRERETGSTDGSYTGFDNWWASSFFCLTVVTSIGYGHLTPRTAVGKCVCTIYTIIGVPLFFIYLVKLSQLLAVYVKRAYCRLCNSFSRCRMFPTRRKSAEKNSPSFQQLEEPSIDDLQPDRDASVSFEADREELAVGGTNYHYEEDHSLLPDEVNIEIPFVFILIVNAIFIIVGGAVFSAMEGWPYGHSLYFAIITLSTVGFGDYVPEYDNDARHFFVALFIVTGMLLISVSIQLCWSRIVSLSGWLFNCTCCSRRCCSTCYRV</sequence>
<feature type="transmembrane region" description="Helical" evidence="10">
    <location>
        <begin position="299"/>
        <end position="319"/>
    </location>
</feature>
<comment type="similarity">
    <text evidence="8">Belongs to the two pore domain potassium channel (TC 1.A.1.8) family.</text>
</comment>
<keyword evidence="2 8" id="KW-0813">Transport</keyword>